<evidence type="ECO:0000313" key="9">
    <source>
        <dbReference type="RefSeq" id="XP_020639226.2"/>
    </source>
</evidence>
<protein>
    <submittedName>
        <fullName evidence="7 8">Uncharacterized protein C5orf34 homolog isoform X1</fullName>
    </submittedName>
</protein>
<feature type="domain" description="C5orf34-like N-terminal" evidence="3">
    <location>
        <begin position="7"/>
        <end position="76"/>
    </location>
</feature>
<evidence type="ECO:0000259" key="4">
    <source>
        <dbReference type="Pfam" id="PF22833"/>
    </source>
</evidence>
<feature type="region of interest" description="Disordered" evidence="1">
    <location>
        <begin position="185"/>
        <end position="218"/>
    </location>
</feature>
<dbReference type="InterPro" id="IPR053901">
    <property type="entry name" value="C5orf34-like"/>
</dbReference>
<reference evidence="6 7" key="1">
    <citation type="submission" date="2025-05" db="UniProtKB">
        <authorList>
            <consortium name="RefSeq"/>
        </authorList>
    </citation>
    <scope>NUCLEOTIDE SEQUENCE [LARGE SCALE GENOMIC DNA]</scope>
</reference>
<dbReference type="PANTHER" id="PTHR34531:SF1">
    <property type="entry name" value="CHROMOSOME 5 OPEN READING FRAME 34"/>
    <property type="match status" value="1"/>
</dbReference>
<dbReference type="Pfam" id="PF15016">
    <property type="entry name" value="C5orf34_C"/>
    <property type="match status" value="1"/>
</dbReference>
<evidence type="ECO:0000259" key="2">
    <source>
        <dbReference type="Pfam" id="PF15016"/>
    </source>
</evidence>
<dbReference type="InterPro" id="IPR027830">
    <property type="entry name" value="C5orf34-like_N"/>
</dbReference>
<evidence type="ECO:0000256" key="1">
    <source>
        <dbReference type="SAM" id="MobiDB-lite"/>
    </source>
</evidence>
<dbReference type="InterPro" id="IPR027865">
    <property type="entry name" value="C5orf34-like_C"/>
</dbReference>
<proteinExistence type="predicted"/>
<dbReference type="Pfam" id="PF22833">
    <property type="entry name" value="C5orf34_2nd"/>
    <property type="match status" value="1"/>
</dbReference>
<evidence type="ECO:0000259" key="5">
    <source>
        <dbReference type="Pfam" id="PF22834"/>
    </source>
</evidence>
<dbReference type="InterPro" id="IPR053900">
    <property type="entry name" value="C5orf34-like_dom"/>
</dbReference>
<dbReference type="RefSeq" id="XP_020639223.2">
    <property type="nucleotide sequence ID" value="XM_020783564.2"/>
</dbReference>
<evidence type="ECO:0000313" key="6">
    <source>
        <dbReference type="Proteomes" id="UP001652642"/>
    </source>
</evidence>
<sequence>MGSESFMILYEDNSVEVHYTDGSKLLLSPCGSEFLFEKAVPASAHPIQPPERVRQRTPFAISIYRDQILQAIDFRNVYSSRPYLPSRIIPTERKNVNFTDISEAKWPSRHNTEGMIFQNGTVTVSSLDNHARLFLPELQEEFIVQFLCKVSQTLPTPLPFSEESCDKSVQDCGDRSSKGSLLKLSSKQVRTEGEDNVPSKSGEVPKQDGKSSNVQKDETLAPFETCSSEYSWVTQQMPVSSCPEEWKYPLSLALMFHQSHSYATESDKSNKTSESIALGISECEESVAVTPLPSALPLSCQAPYLHRWNFSDFFQHKQEDGGHHLHSQPVKVLWSNGVIYRFSLGTKSVEIYPGDGSVFKSEGSFLGKYFTHCYIQEQTKQRQEMMYSVSNLPPDTPGSIYSVGAIITQALRVLLHDLENMLSLTHNYSICCWQMSPETHGGERLPIPLAEKVIPNVGRFFAYSDNKVHAVFNDGMTLNMVWDFISHNAKSQKSEDANTGWCKMMSPGGAQQLVQINSPGIYERYITIAVEWCRSLNKDAYTAAPQTVPEPEENWSVAAELEKIKRFNFLVENSNIPCTVTTVKRNPCFNTVKGNSPEEMHMPNVLGEKNIAETLEKTSKVISDIDSLLASCTKQNMVKSFSNNTLLH</sequence>
<feature type="domain" description="C5orf34-like second" evidence="4">
    <location>
        <begin position="119"/>
        <end position="253"/>
    </location>
</feature>
<dbReference type="Pfam" id="PF15025">
    <property type="entry name" value="C5orf34-like_N"/>
    <property type="match status" value="1"/>
</dbReference>
<keyword evidence="6" id="KW-1185">Reference proteome</keyword>
<feature type="compositionally biased region" description="Basic and acidic residues" evidence="1">
    <location>
        <begin position="203"/>
        <end position="218"/>
    </location>
</feature>
<gene>
    <name evidence="7 8 9" type="primary">C2H5orf34</name>
</gene>
<accession>A0A6J0SZQ4</accession>
<evidence type="ECO:0000259" key="3">
    <source>
        <dbReference type="Pfam" id="PF15025"/>
    </source>
</evidence>
<dbReference type="Proteomes" id="UP001652642">
    <property type="component" value="Chromosome 2"/>
</dbReference>
<dbReference type="InterPro" id="IPR053899">
    <property type="entry name" value="C5orf34-like_2nd"/>
</dbReference>
<feature type="domain" description="C5orf34-like C-terminal" evidence="2">
    <location>
        <begin position="447"/>
        <end position="535"/>
    </location>
</feature>
<evidence type="ECO:0000313" key="8">
    <source>
        <dbReference type="RefSeq" id="XP_020639224.2"/>
    </source>
</evidence>
<evidence type="ECO:0000313" key="7">
    <source>
        <dbReference type="RefSeq" id="XP_020639223.2"/>
    </source>
</evidence>
<name>A0A6J0SZQ4_9SAUR</name>
<organism evidence="6 8">
    <name type="scientific">Pogona vitticeps</name>
    <name type="common">central bearded dragon</name>
    <dbReference type="NCBI Taxonomy" id="103695"/>
    <lineage>
        <taxon>Eukaryota</taxon>
        <taxon>Metazoa</taxon>
        <taxon>Chordata</taxon>
        <taxon>Craniata</taxon>
        <taxon>Vertebrata</taxon>
        <taxon>Euteleostomi</taxon>
        <taxon>Lepidosauria</taxon>
        <taxon>Squamata</taxon>
        <taxon>Bifurcata</taxon>
        <taxon>Unidentata</taxon>
        <taxon>Episquamata</taxon>
        <taxon>Toxicofera</taxon>
        <taxon>Iguania</taxon>
        <taxon>Acrodonta</taxon>
        <taxon>Agamidae</taxon>
        <taxon>Amphibolurinae</taxon>
        <taxon>Pogona</taxon>
    </lineage>
</organism>
<dbReference type="Pfam" id="PF22834">
    <property type="entry name" value="Polo_box_4"/>
    <property type="match status" value="1"/>
</dbReference>
<dbReference type="OrthoDB" id="75908at2759"/>
<dbReference type="GeneID" id="110073877"/>
<feature type="domain" description="C5orf34-like" evidence="5">
    <location>
        <begin position="330"/>
        <end position="414"/>
    </location>
</feature>
<dbReference type="RefSeq" id="XP_020639224.2">
    <property type="nucleotide sequence ID" value="XM_020783565.2"/>
</dbReference>
<dbReference type="RefSeq" id="XP_020639226.2">
    <property type="nucleotide sequence ID" value="XM_020783567.2"/>
</dbReference>
<dbReference type="PANTHER" id="PTHR34531">
    <property type="entry name" value="ZGC:153352"/>
    <property type="match status" value="1"/>
</dbReference>